<dbReference type="InterPro" id="IPR013668">
    <property type="entry name" value="RNase_R_HTH_12"/>
</dbReference>
<reference evidence="4" key="1">
    <citation type="journal article" date="2015" name="MBio">
        <title>Genome-resolved metagenomic analysis reveals roles for candidate phyla and other microbial community members in biogeochemical transformations in oil reservoirs.</title>
        <authorList>
            <person name="Hu P."/>
            <person name="Tom L."/>
            <person name="Singh A."/>
            <person name="Thomas B.C."/>
            <person name="Baker B.J."/>
            <person name="Piceno Y.M."/>
            <person name="Andersen G.L."/>
            <person name="Banfield J.F."/>
        </authorList>
    </citation>
    <scope>NUCLEOTIDE SEQUENCE [LARGE SCALE GENOMIC DNA]</scope>
    <source>
        <strain evidence="4">49_2300</strain>
        <strain evidence="3">49_95</strain>
    </source>
</reference>
<dbReference type="InterPro" id="IPR036390">
    <property type="entry name" value="WH_DNA-bd_sf"/>
</dbReference>
<dbReference type="Pfam" id="PF08461">
    <property type="entry name" value="WHD_RNase_R"/>
    <property type="match status" value="1"/>
</dbReference>
<feature type="domain" description="Ribonuclease R winged-helix" evidence="2">
    <location>
        <begin position="4"/>
        <end position="57"/>
    </location>
</feature>
<dbReference type="InterPro" id="IPR036388">
    <property type="entry name" value="WH-like_DNA-bd_sf"/>
</dbReference>
<feature type="region of interest" description="Disordered" evidence="1">
    <location>
        <begin position="55"/>
        <end position="83"/>
    </location>
</feature>
<organism evidence="4 5">
    <name type="scientific">Archaeoglobus fulgidus</name>
    <dbReference type="NCBI Taxonomy" id="2234"/>
    <lineage>
        <taxon>Archaea</taxon>
        <taxon>Methanobacteriati</taxon>
        <taxon>Methanobacteriota</taxon>
        <taxon>Archaeoglobi</taxon>
        <taxon>Archaeoglobales</taxon>
        <taxon>Archaeoglobaceae</taxon>
        <taxon>Archaeoglobus</taxon>
    </lineage>
</organism>
<evidence type="ECO:0000313" key="4">
    <source>
        <dbReference type="EMBL" id="KUK05424.1"/>
    </source>
</evidence>
<evidence type="ECO:0000313" key="3">
    <source>
        <dbReference type="EMBL" id="KUJ93630.1"/>
    </source>
</evidence>
<proteinExistence type="predicted"/>
<gene>
    <name evidence="3" type="ORF">XD40_1181</name>
    <name evidence="4" type="ORF">XD48_2339</name>
</gene>
<dbReference type="PATRIC" id="fig|2234.6.peg.1981"/>
<evidence type="ECO:0000313" key="5">
    <source>
        <dbReference type="Proteomes" id="UP000054015"/>
    </source>
</evidence>
<evidence type="ECO:0000313" key="6">
    <source>
        <dbReference type="Proteomes" id="UP000054307"/>
    </source>
</evidence>
<dbReference type="Proteomes" id="UP000054307">
    <property type="component" value="Unassembled WGS sequence"/>
</dbReference>
<dbReference type="EMBL" id="LGEX01000123">
    <property type="protein sequence ID" value="KUK05424.1"/>
    <property type="molecule type" value="Genomic_DNA"/>
</dbReference>
<dbReference type="Proteomes" id="UP000054015">
    <property type="component" value="Unassembled WGS sequence"/>
</dbReference>
<dbReference type="AlphaFoldDB" id="A0A124FBG3"/>
<sequence>MVEEEILSVLEESGALSSKEIELELRKRGYNIRARTIRYHLKKLEERGLVRKTATEKPNLLKKAKRNSREKVLSKGWGSSRRE</sequence>
<reference evidence="5 6" key="2">
    <citation type="journal article" date="2015" name="MBio">
        <title>Genome-Resolved Metagenomic Analysis Reveals Roles for Candidate Phyla and Other Microbial Community Members in Biogeochemical Transformations in Oil Reservoirs.</title>
        <authorList>
            <person name="Hu P."/>
            <person name="Tom L."/>
            <person name="Singh A."/>
            <person name="Thomas B.C."/>
            <person name="Baker B.J."/>
            <person name="Piceno Y.M."/>
            <person name="Andersen G.L."/>
            <person name="Banfield J.F."/>
        </authorList>
    </citation>
    <scope>NUCLEOTIDE SEQUENCE [LARGE SCALE GENOMIC DNA]</scope>
</reference>
<name>A0A124FBG3_ARCFL</name>
<dbReference type="Gene3D" id="1.10.10.10">
    <property type="entry name" value="Winged helix-like DNA-binding domain superfamily/Winged helix DNA-binding domain"/>
    <property type="match status" value="1"/>
</dbReference>
<comment type="caution">
    <text evidence="4">The sequence shown here is derived from an EMBL/GenBank/DDBJ whole genome shotgun (WGS) entry which is preliminary data.</text>
</comment>
<protein>
    <recommendedName>
        <fullName evidence="2">Ribonuclease R winged-helix domain-containing protein</fullName>
    </recommendedName>
</protein>
<evidence type="ECO:0000259" key="2">
    <source>
        <dbReference type="Pfam" id="PF08461"/>
    </source>
</evidence>
<dbReference type="SUPFAM" id="SSF46785">
    <property type="entry name" value="Winged helix' DNA-binding domain"/>
    <property type="match status" value="1"/>
</dbReference>
<accession>A0A124FBG3</accession>
<dbReference type="EMBL" id="LGEQ01000019">
    <property type="protein sequence ID" value="KUJ93630.1"/>
    <property type="molecule type" value="Genomic_DNA"/>
</dbReference>
<evidence type="ECO:0000256" key="1">
    <source>
        <dbReference type="SAM" id="MobiDB-lite"/>
    </source>
</evidence>